<dbReference type="SUPFAM" id="SSF48452">
    <property type="entry name" value="TPR-like"/>
    <property type="match status" value="1"/>
</dbReference>
<keyword evidence="3" id="KW-0902">Two-component regulatory system</keyword>
<keyword evidence="4" id="KW-0812">Transmembrane</keyword>
<keyword evidence="4" id="KW-0472">Membrane</keyword>
<feature type="transmembrane region" description="Helical" evidence="4">
    <location>
        <begin position="423"/>
        <end position="442"/>
    </location>
</feature>
<dbReference type="Gene3D" id="1.25.40.10">
    <property type="entry name" value="Tetratricopeptide repeat domain"/>
    <property type="match status" value="2"/>
</dbReference>
<dbReference type="GO" id="GO:0046983">
    <property type="term" value="F:protein dimerization activity"/>
    <property type="evidence" value="ECO:0007669"/>
    <property type="project" value="InterPro"/>
</dbReference>
<keyword evidence="7" id="KW-1185">Reference proteome</keyword>
<dbReference type="Proteomes" id="UP001139193">
    <property type="component" value="Unassembled WGS sequence"/>
</dbReference>
<evidence type="ECO:0000259" key="5">
    <source>
        <dbReference type="SMART" id="SM00387"/>
    </source>
</evidence>
<dbReference type="RefSeq" id="WP_241935515.1">
    <property type="nucleotide sequence ID" value="NZ_JALBGC010000002.1"/>
</dbReference>
<dbReference type="Pfam" id="PF02518">
    <property type="entry name" value="HATPase_c"/>
    <property type="match status" value="1"/>
</dbReference>
<dbReference type="InterPro" id="IPR011990">
    <property type="entry name" value="TPR-like_helical_dom_sf"/>
</dbReference>
<evidence type="ECO:0000256" key="4">
    <source>
        <dbReference type="SAM" id="Phobius"/>
    </source>
</evidence>
<dbReference type="Pfam" id="PF07730">
    <property type="entry name" value="HisKA_3"/>
    <property type="match status" value="1"/>
</dbReference>
<name>A0A9X1VHX0_9BACT</name>
<dbReference type="AlphaFoldDB" id="A0A9X1VHX0"/>
<keyword evidence="1" id="KW-0808">Transferase</keyword>
<dbReference type="SUPFAM" id="SSF55874">
    <property type="entry name" value="ATPase domain of HSP90 chaperone/DNA topoisomerase II/histidine kinase"/>
    <property type="match status" value="1"/>
</dbReference>
<evidence type="ECO:0000313" key="7">
    <source>
        <dbReference type="Proteomes" id="UP001139193"/>
    </source>
</evidence>
<reference evidence="6" key="1">
    <citation type="submission" date="2022-03" db="EMBL/GenBank/DDBJ databases">
        <title>Bacterial whole genome sequence for Hymenobacter sp. DH14.</title>
        <authorList>
            <person name="Le V."/>
        </authorList>
    </citation>
    <scope>NUCLEOTIDE SEQUENCE</scope>
    <source>
        <strain evidence="6">DH14</strain>
    </source>
</reference>
<dbReference type="CDD" id="cd16917">
    <property type="entry name" value="HATPase_UhpB-NarQ-NarX-like"/>
    <property type="match status" value="1"/>
</dbReference>
<evidence type="ECO:0000313" key="6">
    <source>
        <dbReference type="EMBL" id="MCI1187235.1"/>
    </source>
</evidence>
<dbReference type="Gene3D" id="1.20.5.1930">
    <property type="match status" value="1"/>
</dbReference>
<dbReference type="GO" id="GO:0000155">
    <property type="term" value="F:phosphorelay sensor kinase activity"/>
    <property type="evidence" value="ECO:0007669"/>
    <property type="project" value="InterPro"/>
</dbReference>
<dbReference type="PANTHER" id="PTHR24421">
    <property type="entry name" value="NITRATE/NITRITE SENSOR PROTEIN NARX-RELATED"/>
    <property type="match status" value="1"/>
</dbReference>
<dbReference type="EMBL" id="JALBGC010000002">
    <property type="protein sequence ID" value="MCI1187235.1"/>
    <property type="molecule type" value="Genomic_DNA"/>
</dbReference>
<dbReference type="InterPro" id="IPR050482">
    <property type="entry name" value="Sensor_HK_TwoCompSys"/>
</dbReference>
<evidence type="ECO:0000256" key="1">
    <source>
        <dbReference type="ARBA" id="ARBA00022679"/>
    </source>
</evidence>
<protein>
    <submittedName>
        <fullName evidence="6">Histidine kinase</fullName>
    </submittedName>
</protein>
<organism evidence="6 7">
    <name type="scientific">Hymenobacter cyanobacteriorum</name>
    <dbReference type="NCBI Taxonomy" id="2926463"/>
    <lineage>
        <taxon>Bacteria</taxon>
        <taxon>Pseudomonadati</taxon>
        <taxon>Bacteroidota</taxon>
        <taxon>Cytophagia</taxon>
        <taxon>Cytophagales</taxon>
        <taxon>Hymenobacteraceae</taxon>
        <taxon>Hymenobacter</taxon>
    </lineage>
</organism>
<dbReference type="InterPro" id="IPR011712">
    <property type="entry name" value="Sig_transdc_His_kin_sub3_dim/P"/>
</dbReference>
<sequence length="655" mass="71478">MHTTSTPSGVSLAGLRHCLAGFALLLGLLAAAGAARAQGPPLPLARQRVLRDSLNRLLARDLRPDTQRVSRLNTLAFALRVNAADTSLLLTRQALRLARPLRFERGLLEAYFNLSYYQRAHSQYDSAIYYAKQALPLAARTGNHYTQTRVYYNLARIYQEQGNYAAALGPSLDGLALARELGSPRVLLFQLVLAARIELALGEYATAHAYVAEARPLAPAAHDLISTGYLFQVAGDLSRQQQQWRAARDQYRQALAAYTTVFNKLGLMDMQLSMAEMTERLGEYAAARRAGQELLRQTHAVARPEQEARAGLLLARAWLPAQADSARAYAARALAVAQPSHLRPQARDAAQVLAQAHDRLGQGHVAYQYQALAGAYADSIGGEDNRRRLAAVQARAARSRTQMELNVVRQQQELERLQTQRQLVGIGTLVLGVVLGAGWLFWRYRRRQQLRQQAHDAALRQRLAADLHDDVGALLTQISLQSDLLRETPAPPEATLARLNRLSDTSRRAARQMADVVWGLHQSSAELPEVLAHMRDHAHEVLAATPLAVDFAVSPAAAALQPGVAVCQNLYLIYKEALHNVVKHAQAATRVTVRLSKEGSQLCLSVRDDAPGPAATARSGGHGLANMRQRAEAVGGALHFVAEATGFSVVACLPG</sequence>
<dbReference type="InterPro" id="IPR003594">
    <property type="entry name" value="HATPase_dom"/>
</dbReference>
<keyword evidence="4" id="KW-1133">Transmembrane helix</keyword>
<dbReference type="Gene3D" id="3.30.565.10">
    <property type="entry name" value="Histidine kinase-like ATPase, C-terminal domain"/>
    <property type="match status" value="1"/>
</dbReference>
<dbReference type="GO" id="GO:0016020">
    <property type="term" value="C:membrane"/>
    <property type="evidence" value="ECO:0007669"/>
    <property type="project" value="InterPro"/>
</dbReference>
<comment type="caution">
    <text evidence="6">The sequence shown here is derived from an EMBL/GenBank/DDBJ whole genome shotgun (WGS) entry which is preliminary data.</text>
</comment>
<evidence type="ECO:0000256" key="2">
    <source>
        <dbReference type="ARBA" id="ARBA00022777"/>
    </source>
</evidence>
<feature type="domain" description="Histidine kinase/HSP90-like ATPase" evidence="5">
    <location>
        <begin position="565"/>
        <end position="655"/>
    </location>
</feature>
<keyword evidence="2 6" id="KW-0418">Kinase</keyword>
<proteinExistence type="predicted"/>
<evidence type="ECO:0000256" key="3">
    <source>
        <dbReference type="ARBA" id="ARBA00023012"/>
    </source>
</evidence>
<gene>
    <name evidence="6" type="ORF">MON38_07365</name>
</gene>
<dbReference type="InterPro" id="IPR036890">
    <property type="entry name" value="HATPase_C_sf"/>
</dbReference>
<dbReference type="SMART" id="SM00387">
    <property type="entry name" value="HATPase_c"/>
    <property type="match status" value="1"/>
</dbReference>
<accession>A0A9X1VHX0</accession>